<feature type="transmembrane region" description="Helical" evidence="1">
    <location>
        <begin position="12"/>
        <end position="29"/>
    </location>
</feature>
<sequence>MNRLFQYSIRRLMLLITLVAVSIASFMQIQRGHQKELEAIARLEKISPRWSVSQSVQSELDSAAPVWRCGYWSPHVTIIHDSMLPDCFQRIEGWFGIDAFQRVSSVDFQGIWDPQAVSELSNFRSLRSVDTGIASSGFTKVVEQIGFYYSMRMYESLNDDVAVACEPANFPTEEIENVELVNLKFRYVYQLNQQLLGELRAIKATEGRLAMESERSTVEDKTLMKRETLSNGSDPFGSVAK</sequence>
<evidence type="ECO:0000313" key="2">
    <source>
        <dbReference type="EMBL" id="TWT98519.1"/>
    </source>
</evidence>
<evidence type="ECO:0000256" key="1">
    <source>
        <dbReference type="SAM" id="Phobius"/>
    </source>
</evidence>
<proteinExistence type="predicted"/>
<organism evidence="2 3">
    <name type="scientific">Stieleria varia</name>
    <dbReference type="NCBI Taxonomy" id="2528005"/>
    <lineage>
        <taxon>Bacteria</taxon>
        <taxon>Pseudomonadati</taxon>
        <taxon>Planctomycetota</taxon>
        <taxon>Planctomycetia</taxon>
        <taxon>Pirellulales</taxon>
        <taxon>Pirellulaceae</taxon>
        <taxon>Stieleria</taxon>
    </lineage>
</organism>
<protein>
    <submittedName>
        <fullName evidence="2">Uncharacterized protein</fullName>
    </submittedName>
</protein>
<keyword evidence="3" id="KW-1185">Reference proteome</keyword>
<evidence type="ECO:0000313" key="3">
    <source>
        <dbReference type="Proteomes" id="UP000320176"/>
    </source>
</evidence>
<reference evidence="2 3" key="1">
    <citation type="submission" date="2019-02" db="EMBL/GenBank/DDBJ databases">
        <title>Deep-cultivation of Planctomycetes and their phenomic and genomic characterization uncovers novel biology.</title>
        <authorList>
            <person name="Wiegand S."/>
            <person name="Jogler M."/>
            <person name="Boedeker C."/>
            <person name="Pinto D."/>
            <person name="Vollmers J."/>
            <person name="Rivas-Marin E."/>
            <person name="Kohn T."/>
            <person name="Peeters S.H."/>
            <person name="Heuer A."/>
            <person name="Rast P."/>
            <person name="Oberbeckmann S."/>
            <person name="Bunk B."/>
            <person name="Jeske O."/>
            <person name="Meyerdierks A."/>
            <person name="Storesund J.E."/>
            <person name="Kallscheuer N."/>
            <person name="Luecker S."/>
            <person name="Lage O.M."/>
            <person name="Pohl T."/>
            <person name="Merkel B.J."/>
            <person name="Hornburger P."/>
            <person name="Mueller R.-W."/>
            <person name="Bruemmer F."/>
            <person name="Labrenz M."/>
            <person name="Spormann A.M."/>
            <person name="Op Den Camp H."/>
            <person name="Overmann J."/>
            <person name="Amann R."/>
            <person name="Jetten M.S.M."/>
            <person name="Mascher T."/>
            <person name="Medema M.H."/>
            <person name="Devos D.P."/>
            <person name="Kaster A.-K."/>
            <person name="Ovreas L."/>
            <person name="Rohde M."/>
            <person name="Galperin M.Y."/>
            <person name="Jogler C."/>
        </authorList>
    </citation>
    <scope>NUCLEOTIDE SEQUENCE [LARGE SCALE GENOMIC DNA]</scope>
    <source>
        <strain evidence="2 3">Pla52n</strain>
    </source>
</reference>
<name>A0A5C6AFY6_9BACT</name>
<gene>
    <name evidence="2" type="ORF">Pla52n_50350</name>
</gene>
<dbReference type="AlphaFoldDB" id="A0A5C6AFY6"/>
<dbReference type="RefSeq" id="WP_146522083.1">
    <property type="nucleotide sequence ID" value="NZ_CP151726.1"/>
</dbReference>
<dbReference type="Proteomes" id="UP000320176">
    <property type="component" value="Unassembled WGS sequence"/>
</dbReference>
<dbReference type="EMBL" id="SJPN01000006">
    <property type="protein sequence ID" value="TWT98519.1"/>
    <property type="molecule type" value="Genomic_DNA"/>
</dbReference>
<accession>A0A5C6AFY6</accession>
<comment type="caution">
    <text evidence="2">The sequence shown here is derived from an EMBL/GenBank/DDBJ whole genome shotgun (WGS) entry which is preliminary data.</text>
</comment>
<keyword evidence="1" id="KW-1133">Transmembrane helix</keyword>
<keyword evidence="1" id="KW-0472">Membrane</keyword>
<keyword evidence="1" id="KW-0812">Transmembrane</keyword>